<accession>A0A6S6RBI6</accession>
<dbReference type="KEGG" id="acel:acsn021_37200"/>
<dbReference type="Gene3D" id="2.60.480.10">
    <property type="entry name" value="eubacterium ventriosum atcc domain"/>
    <property type="match status" value="1"/>
</dbReference>
<gene>
    <name evidence="2" type="ORF">acsn021_37200</name>
</gene>
<dbReference type="AlphaFoldDB" id="A0A6S6RBI6"/>
<organism evidence="2 3">
    <name type="scientific">Anaerocolumna cellulosilytica</name>
    <dbReference type="NCBI Taxonomy" id="433286"/>
    <lineage>
        <taxon>Bacteria</taxon>
        <taxon>Bacillati</taxon>
        <taxon>Bacillota</taxon>
        <taxon>Clostridia</taxon>
        <taxon>Lachnospirales</taxon>
        <taxon>Lachnospiraceae</taxon>
        <taxon>Anaerocolumna</taxon>
    </lineage>
</organism>
<feature type="domain" description="Stage V sporulation protein AA" evidence="1">
    <location>
        <begin position="6"/>
        <end position="89"/>
    </location>
</feature>
<dbReference type="EMBL" id="AP023367">
    <property type="protein sequence ID" value="BCJ96151.1"/>
    <property type="molecule type" value="Genomic_DNA"/>
</dbReference>
<dbReference type="Pfam" id="PF12164">
    <property type="entry name" value="SporV_AA"/>
    <property type="match status" value="1"/>
</dbReference>
<sequence>MKKGYLYIKIDKNNLLHNKIVYIKDIAKLYCTETDVVDKLYQQVVLIIKEDKKSNYIFSILKLIEIINRAYPDIPIVNLGEIDFIIQYDPPKKENKIWEVLKVGLVSCMVFFGAAFTIMSFNEDANVKDVFDTIYQLVLGEDKLGGSVMELAYAAGLPLGIILFFNHFSKAKLGNDPTPMQVQMRVYEEDLDKTLIENAGREGKSHDVR</sequence>
<dbReference type="InterPro" id="IPR038548">
    <property type="entry name" value="SporV_AA_N_sf"/>
</dbReference>
<keyword evidence="3" id="KW-1185">Reference proteome</keyword>
<evidence type="ECO:0000259" key="1">
    <source>
        <dbReference type="Pfam" id="PF12164"/>
    </source>
</evidence>
<evidence type="ECO:0000313" key="3">
    <source>
        <dbReference type="Proteomes" id="UP000515561"/>
    </source>
</evidence>
<proteinExistence type="predicted"/>
<dbReference type="RefSeq" id="WP_184091657.1">
    <property type="nucleotide sequence ID" value="NZ_AP023367.1"/>
</dbReference>
<dbReference type="Proteomes" id="UP000515561">
    <property type="component" value="Chromosome"/>
</dbReference>
<name>A0A6S6RBI6_9FIRM</name>
<reference evidence="2 3" key="1">
    <citation type="journal article" date="2016" name="Int. J. Syst. Evol. Microbiol.">
        <title>Descriptions of Anaerotaenia torta gen. nov., sp. nov. and Anaerocolumna cellulosilytica gen. nov., sp. nov. isolated from a methanogenic reactor of cattle waste.</title>
        <authorList>
            <person name="Uek A."/>
            <person name="Ohtaki Y."/>
            <person name="Kaku N."/>
            <person name="Ueki K."/>
        </authorList>
    </citation>
    <scope>NUCLEOTIDE SEQUENCE [LARGE SCALE GENOMIC DNA]</scope>
    <source>
        <strain evidence="2 3">SN021</strain>
    </source>
</reference>
<protein>
    <submittedName>
        <fullName evidence="2">Stage V sporulation protein AA</fullName>
    </submittedName>
</protein>
<evidence type="ECO:0000313" key="2">
    <source>
        <dbReference type="EMBL" id="BCJ96151.1"/>
    </source>
</evidence>
<dbReference type="InterPro" id="IPR021997">
    <property type="entry name" value="SporV_AA"/>
</dbReference>